<evidence type="ECO:0000256" key="1">
    <source>
        <dbReference type="SAM" id="MobiDB-lite"/>
    </source>
</evidence>
<protein>
    <submittedName>
        <fullName evidence="3">Secreted protein</fullName>
    </submittedName>
</protein>
<accession>A0A0F0CJ25</accession>
<sequence length="161" mass="17346">MKKILFYLMAGAILLSASYSLADNVAEMKDLSTQLSTGGVKEQDINSLQGSMKNMLQKGANKEDVKNVILQLVKLGIQGKELTTSVQETDKLLNEGKDIKTASSIVSQAVAAAHAKGLKGQALSKEIHKAIALKKAQHAKEKAEKVTAKAKEKAKEKETKK</sequence>
<keyword evidence="2" id="KW-0732">Signal</keyword>
<evidence type="ECO:0000313" key="3">
    <source>
        <dbReference type="EMBL" id="KJJ83298.1"/>
    </source>
</evidence>
<proteinExistence type="predicted"/>
<dbReference type="Proteomes" id="UP000033428">
    <property type="component" value="Unassembled WGS sequence"/>
</dbReference>
<keyword evidence="4" id="KW-1185">Reference proteome</keyword>
<dbReference type="AlphaFoldDB" id="A0A0F0CJ25"/>
<feature type="signal peptide" evidence="2">
    <location>
        <begin position="1"/>
        <end position="22"/>
    </location>
</feature>
<dbReference type="EMBL" id="JYNY01000626">
    <property type="protein sequence ID" value="KJJ83298.1"/>
    <property type="molecule type" value="Genomic_DNA"/>
</dbReference>
<evidence type="ECO:0000313" key="4">
    <source>
        <dbReference type="Proteomes" id="UP000033428"/>
    </source>
</evidence>
<gene>
    <name evidence="3" type="ORF">OMAG_002842</name>
</gene>
<feature type="chain" id="PRO_5002437268" evidence="2">
    <location>
        <begin position="23"/>
        <end position="161"/>
    </location>
</feature>
<name>A0A0F0CJ25_9BACT</name>
<feature type="region of interest" description="Disordered" evidence="1">
    <location>
        <begin position="138"/>
        <end position="161"/>
    </location>
</feature>
<comment type="caution">
    <text evidence="3">The sequence shown here is derived from an EMBL/GenBank/DDBJ whole genome shotgun (WGS) entry which is preliminary data.</text>
</comment>
<reference evidence="3 4" key="1">
    <citation type="submission" date="2015-02" db="EMBL/GenBank/DDBJ databases">
        <title>Single-cell genomics of uncultivated deep-branching MTB reveals a conserved set of magnetosome genes.</title>
        <authorList>
            <person name="Kolinko S."/>
            <person name="Richter M."/>
            <person name="Glockner F.O."/>
            <person name="Brachmann A."/>
            <person name="Schuler D."/>
        </authorList>
    </citation>
    <scope>NUCLEOTIDE SEQUENCE [LARGE SCALE GENOMIC DNA]</scope>
    <source>
        <strain evidence="3">SKK-01</strain>
    </source>
</reference>
<organism evidence="3 4">
    <name type="scientific">Candidatus Omnitrophus magneticus</name>
    <dbReference type="NCBI Taxonomy" id="1609969"/>
    <lineage>
        <taxon>Bacteria</taxon>
        <taxon>Pseudomonadati</taxon>
        <taxon>Candidatus Omnitrophota</taxon>
        <taxon>Candidatus Omnitrophus</taxon>
    </lineage>
</organism>
<evidence type="ECO:0000256" key="2">
    <source>
        <dbReference type="SAM" id="SignalP"/>
    </source>
</evidence>